<sequence>MKFSQFDLFSSQFYFNVRGSQIKKGTLIGSILSFIVIILTLYYLGYLLNQYVNNQIEPNYKAQNFKNEKFVDIDLTQDLVAFRFEYDYNLSIDLLEQQQNKKYIVYLAYYIYMNQSNQEQIQLGVIKCQDPNLFGFYCLDFSKIKNQTLISNNIESIQSQIQIYTYGCLDVDSQKTSIPNNCANQTSINDAINRVNSGLKVKVKTFQYNTTSKSNQISYRNSLIYTLSSQQILTSLKIQKQLTSVKQGYFIQSESTFTSPLQYDLENQSLDRQSTLQLANIGCYSQLNILVDEIYQQIQIQYPTIPQLLALVNSIFSALMLFGFIARQISLKSIKKDFFMIFLQNIFPDSYFQILSINKLIKKQEDNQRDPQIRIQKDLKESEEIEDQHIREDKSNNQIPSIIAKSKQILDLQSQKDLNSNFDFQKSYKQLSLKQQTENDLTLLEQKESLNQTNNNRDSLNLPSIKKNMQILNLSFTADQQLLQNQTFTQLKIDLDNSTNNYKFRQKQQKSVTKQIEQVKPSLITESFKKFSFDGKQFIDGCLLKLKLINDSEIANKIKNIIFNKKIFKMKCKPKLSELQKDKIYQYVDRDLDVFEFYKDILFLKKAVMILLSQDQLASLQLVGCSSNFMNQEFRQSNSIKNKIINYKKFNLENNFNHYEQQLALQMSEDLQFKQVQNFLEKCQRMQNNLNIIDQRILSSIIQSSSIN</sequence>
<dbReference type="EMBL" id="GG662474">
    <property type="protein sequence ID" value="EAS03488.2"/>
    <property type="molecule type" value="Genomic_DNA"/>
</dbReference>
<dbReference type="KEGG" id="tet:TTHERM_00245030"/>
<dbReference type="AlphaFoldDB" id="Q245Z5"/>
<feature type="transmembrane region" description="Helical" evidence="1">
    <location>
        <begin position="27"/>
        <end position="48"/>
    </location>
</feature>
<evidence type="ECO:0000256" key="1">
    <source>
        <dbReference type="SAM" id="Phobius"/>
    </source>
</evidence>
<organism evidence="2 3">
    <name type="scientific">Tetrahymena thermophila (strain SB210)</name>
    <dbReference type="NCBI Taxonomy" id="312017"/>
    <lineage>
        <taxon>Eukaryota</taxon>
        <taxon>Sar</taxon>
        <taxon>Alveolata</taxon>
        <taxon>Ciliophora</taxon>
        <taxon>Intramacronucleata</taxon>
        <taxon>Oligohymenophorea</taxon>
        <taxon>Hymenostomatida</taxon>
        <taxon>Tetrahymenina</taxon>
        <taxon>Tetrahymenidae</taxon>
        <taxon>Tetrahymena</taxon>
    </lineage>
</organism>
<keyword evidence="1" id="KW-0472">Membrane</keyword>
<keyword evidence="3" id="KW-1185">Reference proteome</keyword>
<dbReference type="HOGENOM" id="CLU_013044_1_1_1"/>
<proteinExistence type="predicted"/>
<dbReference type="GeneID" id="7828642"/>
<keyword evidence="1" id="KW-1133">Transmembrane helix</keyword>
<protein>
    <submittedName>
        <fullName evidence="2">AMP-binding enzyme family protein</fullName>
    </submittedName>
</protein>
<keyword evidence="1" id="KW-0812">Transmembrane</keyword>
<dbReference type="Proteomes" id="UP000009168">
    <property type="component" value="Unassembled WGS sequence"/>
</dbReference>
<accession>Q245Z5</accession>
<dbReference type="RefSeq" id="XP_001023733.2">
    <property type="nucleotide sequence ID" value="XM_001023733.2"/>
</dbReference>
<name>Q245Z5_TETTS</name>
<dbReference type="InParanoid" id="Q245Z5"/>
<evidence type="ECO:0000313" key="3">
    <source>
        <dbReference type="Proteomes" id="UP000009168"/>
    </source>
</evidence>
<evidence type="ECO:0000313" key="2">
    <source>
        <dbReference type="EMBL" id="EAS03488.2"/>
    </source>
</evidence>
<feature type="transmembrane region" description="Helical" evidence="1">
    <location>
        <begin position="308"/>
        <end position="326"/>
    </location>
</feature>
<reference evidence="3" key="1">
    <citation type="journal article" date="2006" name="PLoS Biol.">
        <title>Macronuclear genome sequence of the ciliate Tetrahymena thermophila, a model eukaryote.</title>
        <authorList>
            <person name="Eisen J.A."/>
            <person name="Coyne R.S."/>
            <person name="Wu M."/>
            <person name="Wu D."/>
            <person name="Thiagarajan M."/>
            <person name="Wortman J.R."/>
            <person name="Badger J.H."/>
            <person name="Ren Q."/>
            <person name="Amedeo P."/>
            <person name="Jones K.M."/>
            <person name="Tallon L.J."/>
            <person name="Delcher A.L."/>
            <person name="Salzberg S.L."/>
            <person name="Silva J.C."/>
            <person name="Haas B.J."/>
            <person name="Majoros W.H."/>
            <person name="Farzad M."/>
            <person name="Carlton J.M."/>
            <person name="Smith R.K. Jr."/>
            <person name="Garg J."/>
            <person name="Pearlman R.E."/>
            <person name="Karrer K.M."/>
            <person name="Sun L."/>
            <person name="Manning G."/>
            <person name="Elde N.C."/>
            <person name="Turkewitz A.P."/>
            <person name="Asai D.J."/>
            <person name="Wilkes D.E."/>
            <person name="Wang Y."/>
            <person name="Cai H."/>
            <person name="Collins K."/>
            <person name="Stewart B.A."/>
            <person name="Lee S.R."/>
            <person name="Wilamowska K."/>
            <person name="Weinberg Z."/>
            <person name="Ruzzo W.L."/>
            <person name="Wloga D."/>
            <person name="Gaertig J."/>
            <person name="Frankel J."/>
            <person name="Tsao C.-C."/>
            <person name="Gorovsky M.A."/>
            <person name="Keeling P.J."/>
            <person name="Waller R.F."/>
            <person name="Patron N.J."/>
            <person name="Cherry J.M."/>
            <person name="Stover N.A."/>
            <person name="Krieger C.J."/>
            <person name="del Toro C."/>
            <person name="Ryder H.F."/>
            <person name="Williamson S.C."/>
            <person name="Barbeau R.A."/>
            <person name="Hamilton E.P."/>
            <person name="Orias E."/>
        </authorList>
    </citation>
    <scope>NUCLEOTIDE SEQUENCE [LARGE SCALE GENOMIC DNA]</scope>
    <source>
        <strain evidence="3">SB210</strain>
    </source>
</reference>
<gene>
    <name evidence="2" type="ORF">TTHERM_00245030</name>
</gene>